<feature type="transmembrane region" description="Helical" evidence="9">
    <location>
        <begin position="26"/>
        <end position="46"/>
    </location>
</feature>
<evidence type="ECO:0000313" key="11">
    <source>
        <dbReference type="Proteomes" id="UP001153555"/>
    </source>
</evidence>
<comment type="subcellular location">
    <subcellularLocation>
        <location evidence="1">Membrane</location>
        <topology evidence="1">Multi-pass membrane protein</topology>
    </subcellularLocation>
</comment>
<dbReference type="Pfam" id="PF11744">
    <property type="entry name" value="ALMT"/>
    <property type="match status" value="1"/>
</dbReference>
<feature type="transmembrane region" description="Helical" evidence="9">
    <location>
        <begin position="111"/>
        <end position="133"/>
    </location>
</feature>
<protein>
    <submittedName>
        <fullName evidence="10">Aluminum-activated malate transporter 2</fullName>
    </submittedName>
</protein>
<evidence type="ECO:0000256" key="6">
    <source>
        <dbReference type="ARBA" id="ARBA00023065"/>
    </source>
</evidence>
<dbReference type="EMBL" id="CACSLK010012233">
    <property type="protein sequence ID" value="CAA0814977.1"/>
    <property type="molecule type" value="Genomic_DNA"/>
</dbReference>
<name>A0A9N7MWY9_STRHE</name>
<gene>
    <name evidence="10" type="ORF">SHERM_15131</name>
</gene>
<comment type="similarity">
    <text evidence="2">Belongs to the aromatic acid exporter (TC 2.A.85) family.</text>
</comment>
<evidence type="ECO:0000256" key="4">
    <source>
        <dbReference type="ARBA" id="ARBA00022692"/>
    </source>
</evidence>
<keyword evidence="4 9" id="KW-0812">Transmembrane</keyword>
<dbReference type="AlphaFoldDB" id="A0A9N7MWY9"/>
<keyword evidence="6" id="KW-0406">Ion transport</keyword>
<sequence length="328" mass="35956">MWAVMTVVVIFEFSVGATLGKGLNRGIATLLGGGLGVVAHRLASFAGEKPESIILGLSVFLIASVVTFARFFPKMKARYDYGLLIFILTFSLISVSGYREEVVLDMAHRRLSTVLIGGSATIFICIFICPTWAGEDLHKLTAANMEKLGAFLEGFGRVYFPEPNDGNLENKMLKDEYKSVLNSKAIEDTLTPLEMREKIKEPCVKMSSECSYALRELAVWIEMMTCSLTADIHVVKAKASAKKLKAQLKTGLWPDTDLLDIVPAVTVASLLIEIVSCTVKIADSVHELALLSKFKMPNAKMTKQLSLERVVSGTFSIEGSHNVNIIVE</sequence>
<evidence type="ECO:0000313" key="10">
    <source>
        <dbReference type="EMBL" id="CAA0814977.1"/>
    </source>
</evidence>
<organism evidence="10 11">
    <name type="scientific">Striga hermonthica</name>
    <name type="common">Purple witchweed</name>
    <name type="synonym">Buchnera hermonthica</name>
    <dbReference type="NCBI Taxonomy" id="68872"/>
    <lineage>
        <taxon>Eukaryota</taxon>
        <taxon>Viridiplantae</taxon>
        <taxon>Streptophyta</taxon>
        <taxon>Embryophyta</taxon>
        <taxon>Tracheophyta</taxon>
        <taxon>Spermatophyta</taxon>
        <taxon>Magnoliopsida</taxon>
        <taxon>eudicotyledons</taxon>
        <taxon>Gunneridae</taxon>
        <taxon>Pentapetalae</taxon>
        <taxon>asterids</taxon>
        <taxon>lamiids</taxon>
        <taxon>Lamiales</taxon>
        <taxon>Orobanchaceae</taxon>
        <taxon>Buchnereae</taxon>
        <taxon>Striga</taxon>
    </lineage>
</organism>
<dbReference type="GO" id="GO:0015743">
    <property type="term" value="P:malate transport"/>
    <property type="evidence" value="ECO:0007669"/>
    <property type="project" value="InterPro"/>
</dbReference>
<keyword evidence="3" id="KW-0813">Transport</keyword>
<evidence type="ECO:0000256" key="9">
    <source>
        <dbReference type="SAM" id="Phobius"/>
    </source>
</evidence>
<feature type="transmembrane region" description="Helical" evidence="9">
    <location>
        <begin position="53"/>
        <end position="73"/>
    </location>
</feature>
<evidence type="ECO:0000256" key="2">
    <source>
        <dbReference type="ARBA" id="ARBA00007079"/>
    </source>
</evidence>
<evidence type="ECO:0000256" key="3">
    <source>
        <dbReference type="ARBA" id="ARBA00022448"/>
    </source>
</evidence>
<reference evidence="10" key="1">
    <citation type="submission" date="2019-12" db="EMBL/GenBank/DDBJ databases">
        <authorList>
            <person name="Scholes J."/>
        </authorList>
    </citation>
    <scope>NUCLEOTIDE SEQUENCE</scope>
</reference>
<dbReference type="GO" id="GO:0016020">
    <property type="term" value="C:membrane"/>
    <property type="evidence" value="ECO:0007669"/>
    <property type="project" value="UniProtKB-SubCell"/>
</dbReference>
<keyword evidence="5 9" id="KW-1133">Transmembrane helix</keyword>
<dbReference type="Proteomes" id="UP001153555">
    <property type="component" value="Unassembled WGS sequence"/>
</dbReference>
<feature type="transmembrane region" description="Helical" evidence="9">
    <location>
        <begin position="79"/>
        <end position="99"/>
    </location>
</feature>
<dbReference type="InterPro" id="IPR020966">
    <property type="entry name" value="ALMT"/>
</dbReference>
<proteinExistence type="inferred from homology"/>
<accession>A0A9N7MWY9</accession>
<evidence type="ECO:0000256" key="7">
    <source>
        <dbReference type="ARBA" id="ARBA00023136"/>
    </source>
</evidence>
<dbReference type="OrthoDB" id="68611at2759"/>
<dbReference type="GO" id="GO:0034220">
    <property type="term" value="P:monoatomic ion transmembrane transport"/>
    <property type="evidence" value="ECO:0007669"/>
    <property type="project" value="UniProtKB-KW"/>
</dbReference>
<evidence type="ECO:0000256" key="1">
    <source>
        <dbReference type="ARBA" id="ARBA00004141"/>
    </source>
</evidence>
<evidence type="ECO:0000256" key="8">
    <source>
        <dbReference type="ARBA" id="ARBA00023303"/>
    </source>
</evidence>
<keyword evidence="7 9" id="KW-0472">Membrane</keyword>
<evidence type="ECO:0000256" key="5">
    <source>
        <dbReference type="ARBA" id="ARBA00022989"/>
    </source>
</evidence>
<keyword evidence="8" id="KW-0407">Ion channel</keyword>
<comment type="caution">
    <text evidence="10">The sequence shown here is derived from an EMBL/GenBank/DDBJ whole genome shotgun (WGS) entry which is preliminary data.</text>
</comment>
<keyword evidence="11" id="KW-1185">Reference proteome</keyword>
<dbReference type="PANTHER" id="PTHR31086">
    <property type="entry name" value="ALUMINUM-ACTIVATED MALATE TRANSPORTER 10"/>
    <property type="match status" value="1"/>
</dbReference>